<dbReference type="GO" id="GO:0035312">
    <property type="term" value="F:5'-3' DNA exonuclease activity"/>
    <property type="evidence" value="ECO:0007669"/>
    <property type="project" value="TreeGrafter"/>
</dbReference>
<gene>
    <name evidence="1" type="ORF">ROA7023_03878</name>
</gene>
<reference evidence="1 2" key="1">
    <citation type="submission" date="2017-03" db="EMBL/GenBank/DDBJ databases">
        <authorList>
            <person name="Afonso C.L."/>
            <person name="Miller P.J."/>
            <person name="Scott M.A."/>
            <person name="Spackman E."/>
            <person name="Goraichik I."/>
            <person name="Dimitrov K.M."/>
            <person name="Suarez D.L."/>
            <person name="Swayne D.E."/>
        </authorList>
    </citation>
    <scope>NUCLEOTIDE SEQUENCE [LARGE SCALE GENOMIC DNA]</scope>
    <source>
        <strain evidence="1 2">CECT 7023</strain>
    </source>
</reference>
<dbReference type="Gene3D" id="3.20.20.140">
    <property type="entry name" value="Metal-dependent hydrolases"/>
    <property type="match status" value="1"/>
</dbReference>
<evidence type="ECO:0000313" key="2">
    <source>
        <dbReference type="Proteomes" id="UP000193900"/>
    </source>
</evidence>
<dbReference type="PANTHER" id="PTHR42924">
    <property type="entry name" value="EXONUCLEASE"/>
    <property type="match status" value="1"/>
</dbReference>
<dbReference type="InterPro" id="IPR016195">
    <property type="entry name" value="Pol/histidinol_Pase-like"/>
</dbReference>
<dbReference type="PANTHER" id="PTHR42924:SF11">
    <property type="entry name" value="POLYMERASE_HISTIDINOL PHOSPHATASE N-TERMINAL DOMAIN-CONTAINING PROTEIN"/>
    <property type="match status" value="1"/>
</dbReference>
<protein>
    <recommendedName>
        <fullName evidence="3">PHP domain protein</fullName>
    </recommendedName>
</protein>
<dbReference type="SUPFAM" id="SSF89550">
    <property type="entry name" value="PHP domain-like"/>
    <property type="match status" value="1"/>
</dbReference>
<dbReference type="AlphaFoldDB" id="A0A1Y5TW92"/>
<evidence type="ECO:0008006" key="3">
    <source>
        <dbReference type="Google" id="ProtNLM"/>
    </source>
</evidence>
<accession>A0A1Y5TW92</accession>
<proteinExistence type="predicted"/>
<dbReference type="EMBL" id="FWFZ01000033">
    <property type="protein sequence ID" value="SLN75039.1"/>
    <property type="molecule type" value="Genomic_DNA"/>
</dbReference>
<dbReference type="NCBIfam" id="NF038032">
    <property type="entry name" value="CehA_McbA_metalo"/>
    <property type="match status" value="1"/>
</dbReference>
<organism evidence="1 2">
    <name type="scientific">Roseisalinus antarcticus</name>
    <dbReference type="NCBI Taxonomy" id="254357"/>
    <lineage>
        <taxon>Bacteria</taxon>
        <taxon>Pseudomonadati</taxon>
        <taxon>Pseudomonadota</taxon>
        <taxon>Alphaproteobacteria</taxon>
        <taxon>Rhodobacterales</taxon>
        <taxon>Roseobacteraceae</taxon>
        <taxon>Roseisalinus</taxon>
    </lineage>
</organism>
<dbReference type="GO" id="GO:0004534">
    <property type="term" value="F:5'-3' RNA exonuclease activity"/>
    <property type="evidence" value="ECO:0007669"/>
    <property type="project" value="TreeGrafter"/>
</dbReference>
<evidence type="ECO:0000313" key="1">
    <source>
        <dbReference type="EMBL" id="SLN75039.1"/>
    </source>
</evidence>
<dbReference type="InterPro" id="IPR052018">
    <property type="entry name" value="PHP_domain"/>
</dbReference>
<sequence>MMADLIERQLPFAAPGRFWRGNLHMHSTRSDGDHPVAEACAAYAREGYDFVAMTDHFLPDYGHPVTDTRACRTPNFVTLAGAELHQGRLSNGEIWHIVAVGLPWDFGPPSDGETAEAICARAVAAGAFLAFAHPGWFALKPEDVRSLPMVHAVEVYNHGTEIGQMRGDGWYLADMALNEGRRLTAIATDDMHRLGAGFAGGWTMVKADDVTVEAILAALHAGKFYASQGPMIHDICVEGEALVIDCSPVVTAALVGSRARRANARITEISSRVTLPLPQMQGGYFRVILRDRHGRHAWTNPVWLD</sequence>
<dbReference type="Proteomes" id="UP000193900">
    <property type="component" value="Unassembled WGS sequence"/>
</dbReference>
<name>A0A1Y5TW92_9RHOB</name>
<keyword evidence="2" id="KW-1185">Reference proteome</keyword>